<dbReference type="SMART" id="SM00110">
    <property type="entry name" value="C1Q"/>
    <property type="match status" value="1"/>
</dbReference>
<feature type="signal peptide" evidence="5">
    <location>
        <begin position="1"/>
        <end position="18"/>
    </location>
</feature>
<evidence type="ECO:0000256" key="5">
    <source>
        <dbReference type="SAM" id="SignalP"/>
    </source>
</evidence>
<dbReference type="InterPro" id="IPR050822">
    <property type="entry name" value="Cerebellin_Synaptic_Org"/>
</dbReference>
<proteinExistence type="predicted"/>
<evidence type="ECO:0000256" key="3">
    <source>
        <dbReference type="ARBA" id="ARBA00022729"/>
    </source>
</evidence>
<accession>A0A4W6F3L6</accession>
<feature type="domain" description="C1q" evidence="6">
    <location>
        <begin position="130"/>
        <end position="266"/>
    </location>
</feature>
<gene>
    <name evidence="7" type="primary">LOC108874146</name>
</gene>
<comment type="subcellular location">
    <subcellularLocation>
        <location evidence="1">Secreted</location>
    </subcellularLocation>
</comment>
<dbReference type="GeneTree" id="ENSGT00940000163520"/>
<dbReference type="Pfam" id="PF00386">
    <property type="entry name" value="C1q"/>
    <property type="match status" value="1"/>
</dbReference>
<dbReference type="Proteomes" id="UP000314980">
    <property type="component" value="Unassembled WGS sequence"/>
</dbReference>
<dbReference type="PROSITE" id="PS50871">
    <property type="entry name" value="C1Q"/>
    <property type="match status" value="1"/>
</dbReference>
<evidence type="ECO:0000256" key="4">
    <source>
        <dbReference type="SAM" id="MobiDB-lite"/>
    </source>
</evidence>
<dbReference type="PRINTS" id="PR00007">
    <property type="entry name" value="COMPLEMNTC1Q"/>
</dbReference>
<organism evidence="7 8">
    <name type="scientific">Lates calcarifer</name>
    <name type="common">Barramundi</name>
    <name type="synonym">Holocentrus calcarifer</name>
    <dbReference type="NCBI Taxonomy" id="8187"/>
    <lineage>
        <taxon>Eukaryota</taxon>
        <taxon>Metazoa</taxon>
        <taxon>Chordata</taxon>
        <taxon>Craniata</taxon>
        <taxon>Vertebrata</taxon>
        <taxon>Euteleostomi</taxon>
        <taxon>Actinopterygii</taxon>
        <taxon>Neopterygii</taxon>
        <taxon>Teleostei</taxon>
        <taxon>Neoteleostei</taxon>
        <taxon>Acanthomorphata</taxon>
        <taxon>Carangaria</taxon>
        <taxon>Carangaria incertae sedis</taxon>
        <taxon>Centropomidae</taxon>
        <taxon>Lates</taxon>
    </lineage>
</organism>
<dbReference type="Ensembl" id="ENSLCAT00010046096.1">
    <property type="protein sequence ID" value="ENSLCAP00010044991.1"/>
    <property type="gene ID" value="ENSLCAG00010020898.1"/>
</dbReference>
<evidence type="ECO:0000313" key="7">
    <source>
        <dbReference type="Ensembl" id="ENSLCAP00010044991.1"/>
    </source>
</evidence>
<dbReference type="InterPro" id="IPR001073">
    <property type="entry name" value="C1q_dom"/>
</dbReference>
<evidence type="ECO:0000256" key="1">
    <source>
        <dbReference type="ARBA" id="ARBA00004613"/>
    </source>
</evidence>
<dbReference type="PANTHER" id="PTHR22923:SF102">
    <property type="entry name" value="CEREBELLIN 13-RELATED"/>
    <property type="match status" value="1"/>
</dbReference>
<reference evidence="7" key="3">
    <citation type="submission" date="2025-09" db="UniProtKB">
        <authorList>
            <consortium name="Ensembl"/>
        </authorList>
    </citation>
    <scope>IDENTIFICATION</scope>
</reference>
<sequence length="266" mass="29936">MNLTMLWFVLLLCGLISAQDDGTATVTENPNEIQSCSPDMCDLLVEFGAMREKLRAMETRLEDSETRLRNSENRLRNSETRLNESETRLRNSETRLRNSETRLRNSETRLNESETRLRNSENQILELRNKEGTKVIFSAVVGRGDKAIGPFNTDITLIYRRVITNIGNAYSQSTGIFAAPVAGVYYFSIFYHASGSHGSMLRLFKNSEEIVIAHDFQSDSDRADNGANAVFLQLQHGDQVYVQLAANSHIWGASHSTFSGYLVGQI</sequence>
<protein>
    <recommendedName>
        <fullName evidence="6">C1q domain-containing protein</fullName>
    </recommendedName>
</protein>
<dbReference type="InterPro" id="IPR008983">
    <property type="entry name" value="Tumour_necrosis_fac-like_dom"/>
</dbReference>
<evidence type="ECO:0000259" key="6">
    <source>
        <dbReference type="PROSITE" id="PS50871"/>
    </source>
</evidence>
<dbReference type="GO" id="GO:0005576">
    <property type="term" value="C:extracellular region"/>
    <property type="evidence" value="ECO:0007669"/>
    <property type="project" value="UniProtKB-SubCell"/>
</dbReference>
<dbReference type="SUPFAM" id="SSF49842">
    <property type="entry name" value="TNF-like"/>
    <property type="match status" value="1"/>
</dbReference>
<feature type="region of interest" description="Disordered" evidence="4">
    <location>
        <begin position="65"/>
        <end position="110"/>
    </location>
</feature>
<evidence type="ECO:0000313" key="8">
    <source>
        <dbReference type="Proteomes" id="UP000314980"/>
    </source>
</evidence>
<dbReference type="Gene3D" id="2.60.120.40">
    <property type="match status" value="1"/>
</dbReference>
<evidence type="ECO:0000256" key="2">
    <source>
        <dbReference type="ARBA" id="ARBA00022525"/>
    </source>
</evidence>
<dbReference type="AlphaFoldDB" id="A0A4W6F3L6"/>
<keyword evidence="8" id="KW-1185">Reference proteome</keyword>
<dbReference type="SUPFAM" id="SSF57997">
    <property type="entry name" value="Tropomyosin"/>
    <property type="match status" value="1"/>
</dbReference>
<name>A0A4W6F3L6_LATCA</name>
<keyword evidence="3 5" id="KW-0732">Signal</keyword>
<dbReference type="Gene3D" id="1.20.5.340">
    <property type="match status" value="1"/>
</dbReference>
<reference evidence="8" key="1">
    <citation type="submission" date="2015-09" db="EMBL/GenBank/DDBJ databases">
        <authorList>
            <person name="Sai Rama Sridatta P."/>
        </authorList>
    </citation>
    <scope>NUCLEOTIDE SEQUENCE [LARGE SCALE GENOMIC DNA]</scope>
</reference>
<reference evidence="7" key="2">
    <citation type="submission" date="2025-08" db="UniProtKB">
        <authorList>
            <consortium name="Ensembl"/>
        </authorList>
    </citation>
    <scope>IDENTIFICATION</scope>
</reference>
<keyword evidence="2" id="KW-0964">Secreted</keyword>
<feature type="chain" id="PRO_5021276932" description="C1q domain-containing protein" evidence="5">
    <location>
        <begin position="19"/>
        <end position="266"/>
    </location>
</feature>
<dbReference type="PANTHER" id="PTHR22923">
    <property type="entry name" value="CEREBELLIN-RELATED"/>
    <property type="match status" value="1"/>
</dbReference>